<dbReference type="KEGG" id="naz:Aazo_1624"/>
<accession>D7E4Z9</accession>
<dbReference type="AlphaFoldDB" id="D7E4Z9"/>
<sequence>MDEETISQRVEEVVEGVKELANPSYNYEDIFQGLVKFFIEDDWALIKIEGEPILCLTYQGKNCRWNCYAKVYSKQQIVFYSIYPTLVPANKLLLVAEFINRAYKLVIGNFKLDFELREFRYKISFDVSVAIPPVVLINNFVYTNITTMDEFLRGSYLLPQYATDQIEYMPDYTESYSLIYEGITVTDVIEKADKI</sequence>
<dbReference type="eggNOG" id="COG5465">
    <property type="taxonomic scope" value="Bacteria"/>
</dbReference>
<gene>
    <name evidence="1" type="ordered locus">Aazo_1624</name>
</gene>
<evidence type="ECO:0008006" key="3">
    <source>
        <dbReference type="Google" id="ProtNLM"/>
    </source>
</evidence>
<evidence type="ECO:0000313" key="1">
    <source>
        <dbReference type="EMBL" id="ADI63796.1"/>
    </source>
</evidence>
<protein>
    <recommendedName>
        <fullName evidence="3">YbjN domain-containing protein</fullName>
    </recommendedName>
</protein>
<dbReference type="HOGENOM" id="CLU_1395087_0_0_3"/>
<dbReference type="Proteomes" id="UP000001511">
    <property type="component" value="Chromosome"/>
</dbReference>
<dbReference type="EMBL" id="CP002059">
    <property type="protein sequence ID" value="ADI63796.1"/>
    <property type="molecule type" value="Genomic_DNA"/>
</dbReference>
<dbReference type="RefSeq" id="WP_013190814.1">
    <property type="nucleotide sequence ID" value="NC_014248.1"/>
</dbReference>
<reference evidence="1 2" key="1">
    <citation type="journal article" date="2010" name="PLoS ONE">
        <title>Genome erosion in a nitrogen-fixing vertically transmitted endosymbiotic multicellular cyanobacterium.</title>
        <authorList>
            <person name="Ran L."/>
            <person name="Larsson J."/>
            <person name="Vigil-Stenman T."/>
            <person name="Nylander J.A."/>
            <person name="Ininbergs K."/>
            <person name="Zheng W.W."/>
            <person name="Lapidus A."/>
            <person name="Lowry S."/>
            <person name="Haselkorn R."/>
            <person name="Bergman B."/>
        </authorList>
    </citation>
    <scope>NUCLEOTIDE SEQUENCE [LARGE SCALE GENOMIC DNA]</scope>
    <source>
        <strain evidence="1 2">0708</strain>
    </source>
</reference>
<organism evidence="1 2">
    <name type="scientific">Nostoc azollae (strain 0708)</name>
    <name type="common">Anabaena azollae (strain 0708)</name>
    <dbReference type="NCBI Taxonomy" id="551115"/>
    <lineage>
        <taxon>Bacteria</taxon>
        <taxon>Bacillati</taxon>
        <taxon>Cyanobacteriota</taxon>
        <taxon>Cyanophyceae</taxon>
        <taxon>Nostocales</taxon>
        <taxon>Nostocaceae</taxon>
        <taxon>Trichormus</taxon>
    </lineage>
</organism>
<proteinExistence type="predicted"/>
<dbReference type="OrthoDB" id="5192220at2"/>
<keyword evidence="2" id="KW-1185">Reference proteome</keyword>
<evidence type="ECO:0000313" key="2">
    <source>
        <dbReference type="Proteomes" id="UP000001511"/>
    </source>
</evidence>
<name>D7E4Z9_NOSA0</name>